<evidence type="ECO:0000313" key="7">
    <source>
        <dbReference type="EMBL" id="VWC77271.1"/>
    </source>
</evidence>
<evidence type="ECO:0000259" key="6">
    <source>
        <dbReference type="Pfam" id="PF04909"/>
    </source>
</evidence>
<dbReference type="GO" id="GO:0016787">
    <property type="term" value="F:hydrolase activity"/>
    <property type="evidence" value="ECO:0007669"/>
    <property type="project" value="UniProtKB-KW"/>
</dbReference>
<evidence type="ECO:0000256" key="2">
    <source>
        <dbReference type="ARBA" id="ARBA00022833"/>
    </source>
</evidence>
<dbReference type="InterPro" id="IPR032466">
    <property type="entry name" value="Metal_Hydrolase"/>
</dbReference>
<dbReference type="Gene3D" id="3.20.20.140">
    <property type="entry name" value="Metal-dependent hydrolases"/>
    <property type="match status" value="1"/>
</dbReference>
<name>A0A6P2VDX3_BURL3</name>
<evidence type="ECO:0000313" key="8">
    <source>
        <dbReference type="Proteomes" id="UP000494110"/>
    </source>
</evidence>
<dbReference type="InterPro" id="IPR006680">
    <property type="entry name" value="Amidohydro-rel"/>
</dbReference>
<dbReference type="EMBL" id="CABVQN010000003">
    <property type="protein sequence ID" value="VWC77271.1"/>
    <property type="molecule type" value="Genomic_DNA"/>
</dbReference>
<dbReference type="GO" id="GO:0047596">
    <property type="term" value="F:6-methylsalicylate decarboxylase activity"/>
    <property type="evidence" value="ECO:0007669"/>
    <property type="project" value="UniProtKB-EC"/>
</dbReference>
<dbReference type="EC" id="4.1.1.52" evidence="5"/>
<evidence type="ECO:0000256" key="1">
    <source>
        <dbReference type="ARBA" id="ARBA00022723"/>
    </source>
</evidence>
<keyword evidence="7" id="KW-0378">Hydrolase</keyword>
<dbReference type="GO" id="GO:0046872">
    <property type="term" value="F:metal ion binding"/>
    <property type="evidence" value="ECO:0007669"/>
    <property type="project" value="UniProtKB-KW"/>
</dbReference>
<proteinExistence type="predicted"/>
<dbReference type="GO" id="GO:0019748">
    <property type="term" value="P:secondary metabolic process"/>
    <property type="evidence" value="ECO:0007669"/>
    <property type="project" value="TreeGrafter"/>
</dbReference>
<evidence type="ECO:0000256" key="4">
    <source>
        <dbReference type="ARBA" id="ARBA00036832"/>
    </source>
</evidence>
<dbReference type="Proteomes" id="UP000494110">
    <property type="component" value="Unassembled WGS sequence"/>
</dbReference>
<dbReference type="GO" id="GO:0005829">
    <property type="term" value="C:cytosol"/>
    <property type="evidence" value="ECO:0007669"/>
    <property type="project" value="TreeGrafter"/>
</dbReference>
<keyword evidence="2" id="KW-0862">Zinc</keyword>
<comment type="catalytic activity">
    <reaction evidence="4">
        <text>6-methylsalicylate + H(+) = 3-methylphenol + CO2</text>
        <dbReference type="Rhea" id="RHEA:23112"/>
        <dbReference type="ChEBI" id="CHEBI:15378"/>
        <dbReference type="ChEBI" id="CHEBI:16526"/>
        <dbReference type="ChEBI" id="CHEBI:17231"/>
        <dbReference type="ChEBI" id="CHEBI:36658"/>
        <dbReference type="EC" id="4.1.1.52"/>
    </reaction>
    <physiologicalReaction direction="left-to-right" evidence="4">
        <dbReference type="Rhea" id="RHEA:23113"/>
    </physiologicalReaction>
</comment>
<dbReference type="AlphaFoldDB" id="A0A6P2VDX3"/>
<evidence type="ECO:0000256" key="3">
    <source>
        <dbReference type="ARBA" id="ARBA00023239"/>
    </source>
</evidence>
<organism evidence="7 8">
    <name type="scientific">Burkholderia lata (strain ATCC 17760 / DSM 23089 / LMG 22485 / NCIMB 9086 / R18194 / 383)</name>
    <dbReference type="NCBI Taxonomy" id="482957"/>
    <lineage>
        <taxon>Bacteria</taxon>
        <taxon>Pseudomonadati</taxon>
        <taxon>Pseudomonadota</taxon>
        <taxon>Betaproteobacteria</taxon>
        <taxon>Burkholderiales</taxon>
        <taxon>Burkholderiaceae</taxon>
        <taxon>Burkholderia</taxon>
        <taxon>Burkholderia cepacia complex</taxon>
    </lineage>
</organism>
<gene>
    <name evidence="7" type="ORF">BLA39750_00964</name>
</gene>
<keyword evidence="3" id="KW-0456">Lyase</keyword>
<dbReference type="PANTHER" id="PTHR21240">
    <property type="entry name" value="2-AMINO-3-CARBOXYLMUCONATE-6-SEMIALDEHYDE DECARBOXYLASE"/>
    <property type="match status" value="1"/>
</dbReference>
<evidence type="ECO:0000256" key="5">
    <source>
        <dbReference type="ARBA" id="ARBA00038889"/>
    </source>
</evidence>
<feature type="domain" description="Amidohydrolase-related" evidence="6">
    <location>
        <begin position="72"/>
        <end position="373"/>
    </location>
</feature>
<reference evidence="7 8" key="1">
    <citation type="submission" date="2019-09" db="EMBL/GenBank/DDBJ databases">
        <authorList>
            <person name="Depoorter E."/>
        </authorList>
    </citation>
    <scope>NUCLEOTIDE SEQUENCE [LARGE SCALE GENOMIC DNA]</scope>
    <source>
        <strain evidence="7">R-39750</strain>
    </source>
</reference>
<dbReference type="SUPFAM" id="SSF51556">
    <property type="entry name" value="Metallo-dependent hydrolases"/>
    <property type="match status" value="1"/>
</dbReference>
<dbReference type="PANTHER" id="PTHR21240:SF29">
    <property type="entry name" value="AMIDOHYDROLASE-RELATED DOMAIN-CONTAINING PROTEIN"/>
    <property type="match status" value="1"/>
</dbReference>
<keyword evidence="1" id="KW-0479">Metal-binding</keyword>
<dbReference type="InterPro" id="IPR032465">
    <property type="entry name" value="ACMSD"/>
</dbReference>
<protein>
    <recommendedName>
        <fullName evidence="5">6-methylsalicylate decarboxylase</fullName>
        <ecNumber evidence="5">4.1.1.52</ecNumber>
    </recommendedName>
</protein>
<accession>A0A6P2VDX3</accession>
<dbReference type="Pfam" id="PF04909">
    <property type="entry name" value="Amidohydro_2"/>
    <property type="match status" value="1"/>
</dbReference>
<sequence length="382" mass="42308">MATACAGRPTSASSLPAPDERVAHRLSRLGRTTIALPLPNDRADLDEIDMNVETETSTRQHSRWTCSCKGRVDVHHHVTPPGWLQELKVRGLLEPPCEHWSIEKSLEDMEEGGVETAMLSITTPALNLSEMSRENIASLARECNEYAAKIMSDHPGRFGFFATIPITDPDGALKETEYSLDVLKADGVALLTSYGDRWLGDPSFFPVLSELDRRGVVVSTHPTTPNCCVNIQPEIHPSIIEFGTDTTRAIASLLVNGGATKFRNIKWIFSHAGGTMPFLIERFLRLPVFDARLKEQFPDGVREELRRFYYDTAQVSHTAAMSALTCLVETSQILFGTDFPYRKAIEHANGLKNCGIFDNADLERIDYANAHGLLPSLIAARS</sequence>